<gene>
    <name evidence="4" type="ORF">K402DRAFT_313398</name>
</gene>
<feature type="chain" id="PRO_5026094180" evidence="1">
    <location>
        <begin position="17"/>
        <end position="627"/>
    </location>
</feature>
<evidence type="ECO:0000313" key="5">
    <source>
        <dbReference type="Proteomes" id="UP000800041"/>
    </source>
</evidence>
<evidence type="ECO:0000259" key="3">
    <source>
        <dbReference type="Pfam" id="PF22422"/>
    </source>
</evidence>
<dbReference type="Pfam" id="PF03633">
    <property type="entry name" value="Glyco_hydro_65C"/>
    <property type="match status" value="1"/>
</dbReference>
<feature type="signal peptide" evidence="1">
    <location>
        <begin position="1"/>
        <end position="16"/>
    </location>
</feature>
<name>A0A6G1HCH4_9PEZI</name>
<dbReference type="EMBL" id="ML977141">
    <property type="protein sequence ID" value="KAF1990720.1"/>
    <property type="molecule type" value="Genomic_DNA"/>
</dbReference>
<dbReference type="Proteomes" id="UP000800041">
    <property type="component" value="Unassembled WGS sequence"/>
</dbReference>
<dbReference type="SUPFAM" id="SSF48208">
    <property type="entry name" value="Six-hairpin glycosidases"/>
    <property type="match status" value="1"/>
</dbReference>
<feature type="domain" description="Glycoside hydrolase family 65 C-terminal" evidence="2">
    <location>
        <begin position="460"/>
        <end position="515"/>
    </location>
</feature>
<feature type="domain" description="Mannosylglycerate hydrolase MGH1-like glycoside hydrolase" evidence="3">
    <location>
        <begin position="109"/>
        <end position="443"/>
    </location>
</feature>
<sequence length="627" mass="71918">MSPFQFLLLLLQVVSGTSDPIRPYPIPKLPSTSFLDHISYIRHFHDDHQWYLDSIPFVDFPDKTIQEVYYYRASLMKRHLKFSHEGHRWMFTSFIQPVGQGGKFQTLPGAVPHTILETRWFRDPNFSKDEILLYTRQGAESMTGVLYTHWIIRAIYEHAQVTGDEAFLIAQLPGMIHMFDLWTGQQDNHTGLYFRSPVLDSQEYSLTGYLTAGPDGVPIETWNSLENDYQLLLDGPPTYRPNFNAYMVAGARVISSVAAMTGDMDAADEWNVIANAIYSRMLEYLYDADLNYWVDVVRETEMVVKGRQLQGFFPFRMGVGTDDHFIRGLEESLTEEGFIAPFGPTTLEQENRYFTAKKNITYCCIWNGQNWPFSTSHYLNTLAQIARENRSPIISADFFYDALSTYAKTNYKDGVPYTAESHHPYDASWSADTSNHSEHYLHSTFIDNVFSNLVGIVPTLDDRLEIKPLVPHTWTHFAVESLPYHGFLLTIIWDETGRHYNTNLQGLAVYLNGEKIYNQPSLAPCNISLPNKTRSVKALANFPRFDNILANPNSPLGLPKVESDYLFDDYGSRTSQAWKLNDGLLWYDTVPDNRWTTNQSFTPTNKLTVTLPRPRTFSSISLAVFDD</sequence>
<dbReference type="InterPro" id="IPR054491">
    <property type="entry name" value="MGH1-like_GH"/>
</dbReference>
<evidence type="ECO:0000313" key="4">
    <source>
        <dbReference type="EMBL" id="KAF1990720.1"/>
    </source>
</evidence>
<keyword evidence="4" id="KW-0378">Hydrolase</keyword>
<feature type="non-terminal residue" evidence="4">
    <location>
        <position position="627"/>
    </location>
</feature>
<proteinExistence type="predicted"/>
<dbReference type="InterPro" id="IPR005194">
    <property type="entry name" value="Glyco_hydro_65_C"/>
</dbReference>
<keyword evidence="1" id="KW-0732">Signal</keyword>
<dbReference type="Pfam" id="PF22422">
    <property type="entry name" value="MGH1-like_GH"/>
    <property type="match status" value="1"/>
</dbReference>
<reference evidence="4" key="1">
    <citation type="journal article" date="2020" name="Stud. Mycol.">
        <title>101 Dothideomycetes genomes: a test case for predicting lifestyles and emergence of pathogens.</title>
        <authorList>
            <person name="Haridas S."/>
            <person name="Albert R."/>
            <person name="Binder M."/>
            <person name="Bloem J."/>
            <person name="Labutti K."/>
            <person name="Salamov A."/>
            <person name="Andreopoulos B."/>
            <person name="Baker S."/>
            <person name="Barry K."/>
            <person name="Bills G."/>
            <person name="Bluhm B."/>
            <person name="Cannon C."/>
            <person name="Castanera R."/>
            <person name="Culley D."/>
            <person name="Daum C."/>
            <person name="Ezra D."/>
            <person name="Gonzalez J."/>
            <person name="Henrissat B."/>
            <person name="Kuo A."/>
            <person name="Liang C."/>
            <person name="Lipzen A."/>
            <person name="Lutzoni F."/>
            <person name="Magnuson J."/>
            <person name="Mondo S."/>
            <person name="Nolan M."/>
            <person name="Ohm R."/>
            <person name="Pangilinan J."/>
            <person name="Park H.-J."/>
            <person name="Ramirez L."/>
            <person name="Alfaro M."/>
            <person name="Sun H."/>
            <person name="Tritt A."/>
            <person name="Yoshinaga Y."/>
            <person name="Zwiers L.-H."/>
            <person name="Turgeon B."/>
            <person name="Goodwin S."/>
            <person name="Spatafora J."/>
            <person name="Crous P."/>
            <person name="Grigoriev I."/>
        </authorList>
    </citation>
    <scope>NUCLEOTIDE SEQUENCE</scope>
    <source>
        <strain evidence="4">CBS 113979</strain>
    </source>
</reference>
<protein>
    <submittedName>
        <fullName evidence="4">Six-hairpin glycosidase</fullName>
    </submittedName>
</protein>
<dbReference type="Gene3D" id="1.50.10.10">
    <property type="match status" value="1"/>
</dbReference>
<dbReference type="InterPro" id="IPR012341">
    <property type="entry name" value="6hp_glycosidase-like_sf"/>
</dbReference>
<evidence type="ECO:0000259" key="2">
    <source>
        <dbReference type="Pfam" id="PF03633"/>
    </source>
</evidence>
<dbReference type="AlphaFoldDB" id="A0A6G1HCH4"/>
<accession>A0A6G1HCH4</accession>
<dbReference type="GO" id="GO:0016798">
    <property type="term" value="F:hydrolase activity, acting on glycosyl bonds"/>
    <property type="evidence" value="ECO:0007669"/>
    <property type="project" value="UniProtKB-KW"/>
</dbReference>
<dbReference type="GO" id="GO:0005975">
    <property type="term" value="P:carbohydrate metabolic process"/>
    <property type="evidence" value="ECO:0007669"/>
    <property type="project" value="InterPro"/>
</dbReference>
<keyword evidence="5" id="KW-1185">Reference proteome</keyword>
<evidence type="ECO:0000256" key="1">
    <source>
        <dbReference type="SAM" id="SignalP"/>
    </source>
</evidence>
<dbReference type="InterPro" id="IPR008928">
    <property type="entry name" value="6-hairpin_glycosidase_sf"/>
</dbReference>
<dbReference type="OrthoDB" id="5382128at2759"/>
<organism evidence="4 5">
    <name type="scientific">Aulographum hederae CBS 113979</name>
    <dbReference type="NCBI Taxonomy" id="1176131"/>
    <lineage>
        <taxon>Eukaryota</taxon>
        <taxon>Fungi</taxon>
        <taxon>Dikarya</taxon>
        <taxon>Ascomycota</taxon>
        <taxon>Pezizomycotina</taxon>
        <taxon>Dothideomycetes</taxon>
        <taxon>Pleosporomycetidae</taxon>
        <taxon>Aulographales</taxon>
        <taxon>Aulographaceae</taxon>
    </lineage>
</organism>
<dbReference type="Gene3D" id="2.60.120.260">
    <property type="entry name" value="Galactose-binding domain-like"/>
    <property type="match status" value="1"/>
</dbReference>
<keyword evidence="4" id="KW-0326">Glycosidase</keyword>